<dbReference type="Pfam" id="PF01835">
    <property type="entry name" value="MG2"/>
    <property type="match status" value="1"/>
</dbReference>
<dbReference type="RefSeq" id="WP_161008785.1">
    <property type="nucleotide sequence ID" value="NZ_WWCN01000015.1"/>
</dbReference>
<feature type="domain" description="Alpha-2-macroglobulin" evidence="4">
    <location>
        <begin position="1221"/>
        <end position="1311"/>
    </location>
</feature>
<evidence type="ECO:0000313" key="5">
    <source>
        <dbReference type="EMBL" id="MYM25336.1"/>
    </source>
</evidence>
<feature type="domain" description="Alpha-2-macroglobulin bait region" evidence="3">
    <location>
        <begin position="1007"/>
        <end position="1163"/>
    </location>
</feature>
<proteinExistence type="inferred from homology"/>
<dbReference type="PANTHER" id="PTHR40094">
    <property type="entry name" value="ALPHA-2-MACROGLOBULIN HOMOLOG"/>
    <property type="match status" value="1"/>
</dbReference>
<evidence type="ECO:0000259" key="3">
    <source>
        <dbReference type="SMART" id="SM01359"/>
    </source>
</evidence>
<dbReference type="EMBL" id="WWCN01000015">
    <property type="protein sequence ID" value="MYM25336.1"/>
    <property type="molecule type" value="Genomic_DNA"/>
</dbReference>
<dbReference type="InterPro" id="IPR021868">
    <property type="entry name" value="Alpha_2_Macroglob_MG3"/>
</dbReference>
<dbReference type="InterPro" id="IPR041246">
    <property type="entry name" value="Bact_MG10"/>
</dbReference>
<dbReference type="Gene3D" id="1.50.10.20">
    <property type="match status" value="1"/>
</dbReference>
<dbReference type="Pfam" id="PF00207">
    <property type="entry name" value="A2M"/>
    <property type="match status" value="1"/>
</dbReference>
<evidence type="ECO:0000259" key="4">
    <source>
        <dbReference type="SMART" id="SM01360"/>
    </source>
</evidence>
<reference evidence="5 6" key="1">
    <citation type="submission" date="2019-12" db="EMBL/GenBank/DDBJ databases">
        <title>Novel species isolated from a subtropical stream in China.</title>
        <authorList>
            <person name="Lu H."/>
        </authorList>
    </citation>
    <scope>NUCLEOTIDE SEQUENCE [LARGE SCALE GENOMIC DNA]</scope>
    <source>
        <strain evidence="5 6">FT135W</strain>
    </source>
</reference>
<dbReference type="InterPro" id="IPR051802">
    <property type="entry name" value="YfhM-like"/>
</dbReference>
<feature type="signal peptide" evidence="2">
    <location>
        <begin position="1"/>
        <end position="21"/>
    </location>
</feature>
<dbReference type="Proteomes" id="UP000479335">
    <property type="component" value="Unassembled WGS sequence"/>
</dbReference>
<dbReference type="InterPro" id="IPR001599">
    <property type="entry name" value="Macroglobln_a2"/>
</dbReference>
<dbReference type="SMART" id="SM01360">
    <property type="entry name" value="A2M"/>
    <property type="match status" value="1"/>
</dbReference>
<keyword evidence="2" id="KW-0732">Signal</keyword>
<keyword evidence="6" id="KW-1185">Reference proteome</keyword>
<name>A0A6L8KD56_9BURK</name>
<dbReference type="SUPFAM" id="SSF48239">
    <property type="entry name" value="Terpenoid cyclases/Protein prenyltransferases"/>
    <property type="match status" value="1"/>
</dbReference>
<dbReference type="InterPro" id="IPR002890">
    <property type="entry name" value="MG2"/>
</dbReference>
<protein>
    <submittedName>
        <fullName evidence="5">Alpha-2-macroglobulin</fullName>
    </submittedName>
</protein>
<dbReference type="Pfam" id="PF17973">
    <property type="entry name" value="bMG10"/>
    <property type="match status" value="1"/>
</dbReference>
<comment type="caution">
    <text evidence="5">The sequence shown here is derived from an EMBL/GenBank/DDBJ whole genome shotgun (WGS) entry which is preliminary data.</text>
</comment>
<evidence type="ECO:0000256" key="2">
    <source>
        <dbReference type="SAM" id="SignalP"/>
    </source>
</evidence>
<organism evidence="5 6">
    <name type="scientific">Duganella flavida</name>
    <dbReference type="NCBI Taxonomy" id="2692175"/>
    <lineage>
        <taxon>Bacteria</taxon>
        <taxon>Pseudomonadati</taxon>
        <taxon>Pseudomonadota</taxon>
        <taxon>Betaproteobacteria</taxon>
        <taxon>Burkholderiales</taxon>
        <taxon>Oxalobacteraceae</taxon>
        <taxon>Telluria group</taxon>
        <taxon>Duganella</taxon>
    </lineage>
</organism>
<gene>
    <name evidence="5" type="ORF">GTP46_22160</name>
</gene>
<feature type="chain" id="PRO_5027013286" evidence="2">
    <location>
        <begin position="22"/>
        <end position="1899"/>
    </location>
</feature>
<dbReference type="Pfam" id="PF07703">
    <property type="entry name" value="A2M_BRD"/>
    <property type="match status" value="1"/>
</dbReference>
<comment type="similarity">
    <text evidence="1">Belongs to the protease inhibitor I39 (alpha-2-macroglobulin) family. Bacterial alpha-2-macroglobulin subfamily.</text>
</comment>
<accession>A0A6L8KD56</accession>
<dbReference type="Pfam" id="PF11974">
    <property type="entry name" value="bMG3"/>
    <property type="match status" value="1"/>
</dbReference>
<dbReference type="InterPro" id="IPR011625">
    <property type="entry name" value="A2M_N_BRD"/>
</dbReference>
<dbReference type="PANTHER" id="PTHR40094:SF1">
    <property type="entry name" value="UBIQUITIN DOMAIN-CONTAINING PROTEIN"/>
    <property type="match status" value="1"/>
</dbReference>
<dbReference type="GO" id="GO:0004866">
    <property type="term" value="F:endopeptidase inhibitor activity"/>
    <property type="evidence" value="ECO:0007669"/>
    <property type="project" value="InterPro"/>
</dbReference>
<evidence type="ECO:0000256" key="1">
    <source>
        <dbReference type="ARBA" id="ARBA00010556"/>
    </source>
</evidence>
<dbReference type="InterPro" id="IPR008930">
    <property type="entry name" value="Terpenoid_cyclase/PrenylTrfase"/>
</dbReference>
<dbReference type="SMART" id="SM01359">
    <property type="entry name" value="A2M_N_2"/>
    <property type="match status" value="1"/>
</dbReference>
<evidence type="ECO:0000313" key="6">
    <source>
        <dbReference type="Proteomes" id="UP000479335"/>
    </source>
</evidence>
<sequence length="1899" mass="205619">MRLLSRLIALAAFCSPLAVLADTSVTSFSPSGTVKGVRQVAARFSGQMVPLGDMRLGDPFTIDCPEEGKGRWIDGQNWSYDFARDLPAGVSCRFTLKDDIKDLSGKPLAGEHRYTFNTGGPAVVEVAPREGASYIDEQQIFVLGLDAPASDETVAAHAWCRADGINEKIGVRVLQGAERQQVLDQRKAFTERYLSLYFKARGVLWRATAAVNNKKLERLPLAVLQCKRNLPAETEVSLVWGAGIKADSGIATTQDQALSFKTRPDFTARFSCDRLSADAGCVPFLPMRVQFSAPVKRADALAVKITGSGGRVFKPVLDKEEEKSEYLEWLTIKGPFPESAKLSVLVPANLKDDAGRALVNQSRFPMVIRTDAQPPLVKFPVRFGIIEAKGDKLLPVTVRNVEAQVAGAKVDGAALRVNDGAASPDQQDQQVIAWLKRMGSRYSWEPQELYADKMTKPLLDASAGKVERFTMPKPGGGKAFEVVGIPLRKPGFYVVELASPKLGAGLALGRGPAYFSSAALVTNMVAHFKHGAESSLVWVTSLDKGKPVAQAQVAVRDFKGKLLWQGMTDSGGLAHIRQDLTQKDNQRYFVSARLGGDMTFTLSDWDRGIETWRFNLSTGYYGADNLIASTVFDRTLLRAGETVHMKHFLRRHVEQGLVRVAKEQASSMFIIHEGSGQQYELPLKWSANGSSENTWTIPADAKQGWYQLMIGGRGSGRFRVEQFRVPTMRALLQGPKAPAVQASSVDLDVQLSYLSGGGAGDAPVQLRTVVQDKSVSFEDYADFSFSNGDVKTGVERRGASFDDDEGMFEEGEDTVSPGAVRTRSLTLDKAGGARIALDQLPQVQTPREVMAEMTWQDANGETLSAATRIPLWPSSYVIGIQPDGWVASKDSLKFTVAVLDLQGKPVADAPVAVDFFQRLSYSHRRRLIGGFYAYENSSEVKALGAACEGKTDSKGLLICQTKAPASGNLILRAKTQDGQQRVAVANRETWVADGADWWFAATDNDRIDLLPEKKRYEPGDTASFQVRMPFREATALITAEREGVIDTYVRPLSGSEPVFSIPVKKQYAPNVYVSVLVVRGRVNGVQPTALVDLGKPAYKLGIAPLRVGWSANELKVQVKADKEVYKVRDKATVKLKVARPDGSAPPAGAEVALAAVDVGLLELMPNTSWDLLEAMMEQRNLQVTTSTAQMQVVGKRHFGRKAVPAGGGGGKGGGRELFDTLLFWKARVTLDANGEATVQVPINDSLTAFRIVAVASAEADLFGTGRTEVRSSQDLILLSGLPSLVREGDRFRATFTLRNTTEAAVKATLSVSPSGSGSASAAAAGVGGKPLAPQTVALEPGQAREVSWEVQVPLSASTLAWDVSAAVEGGGPASTDRIKIKQQVVPAVPVTVMQATLLQLDRKQSMAVNIPDDAVPGRGGVQVQFSPKLGGELPGVRDYMLQYPYRCFEQVTSRSIALHDEAMWNAAVEKLPGYLDADGLVKYFSLMDKGSDTLTAYVLSAASEAGYAIPDALKGRMESALLAFVQGKVVRYSSLPTADLAVRKIAALEALSRSRAVSTSELESFSVQPNLWPTSAVIDWYQILQRSPKLPQHAQRLKEADQILRSRLNLQGTPMTFSTERTDDWWWLMSSADSNANRLLLVMANNPAWKDDIGRLARGALGRQKKGRWGTTVANAWGVLAIDKFSQLFESEKVAGTAGATLANASKSIAFGGDPAGGTVMLPWPRSGGGSLELEHTGAGKPWATLQTLSAVPLKTPLSSGYKIAKTITPLEQKVKGAWSRGDTYRVHLDLEAQSDMTWVVVDDPIPASATVLGSGLGGDSKLATGGERGTGWVDPAFQERTFEGYRAFYSFVPKGKWSVEYTVRLNNPGQFNLPPTRVEAMYSPEMFGAAPNAVMTVK</sequence>